<keyword evidence="3" id="KW-0418">Kinase</keyword>
<dbReference type="Gene3D" id="3.30.200.20">
    <property type="entry name" value="Phosphorylase Kinase, domain 1"/>
    <property type="match status" value="1"/>
</dbReference>
<accession>A0ABQ5QX88</accession>
<keyword evidence="1" id="KW-0808">Transferase</keyword>
<evidence type="ECO:0000259" key="5">
    <source>
        <dbReference type="PROSITE" id="PS50011"/>
    </source>
</evidence>
<evidence type="ECO:0000313" key="6">
    <source>
        <dbReference type="EMBL" id="GLH99054.1"/>
    </source>
</evidence>
<dbReference type="PANTHER" id="PTHR43289">
    <property type="entry name" value="MITOGEN-ACTIVATED PROTEIN KINASE KINASE KINASE 20-RELATED"/>
    <property type="match status" value="1"/>
</dbReference>
<dbReference type="SUPFAM" id="SSF56112">
    <property type="entry name" value="Protein kinase-like (PK-like)"/>
    <property type="match status" value="1"/>
</dbReference>
<proteinExistence type="predicted"/>
<protein>
    <recommendedName>
        <fullName evidence="5">Protein kinase domain-containing protein</fullName>
    </recommendedName>
</protein>
<reference evidence="6" key="1">
    <citation type="submission" date="2022-12" db="EMBL/GenBank/DDBJ databases">
        <title>New Phytohabitans aurantiacus sp. RD004123 nov., an actinomycete isolated from soil.</title>
        <authorList>
            <person name="Triningsih D.W."/>
            <person name="Harunari E."/>
            <person name="Igarashi Y."/>
        </authorList>
    </citation>
    <scope>NUCLEOTIDE SEQUENCE</scope>
    <source>
        <strain evidence="6">RD004123</strain>
    </source>
</reference>
<evidence type="ECO:0000313" key="7">
    <source>
        <dbReference type="Proteomes" id="UP001144280"/>
    </source>
</evidence>
<comment type="caution">
    <text evidence="6">The sequence shown here is derived from an EMBL/GenBank/DDBJ whole genome shotgun (WGS) entry which is preliminary data.</text>
</comment>
<dbReference type="PROSITE" id="PS50011">
    <property type="entry name" value="PROTEIN_KINASE_DOM"/>
    <property type="match status" value="1"/>
</dbReference>
<evidence type="ECO:0000256" key="2">
    <source>
        <dbReference type="ARBA" id="ARBA00022741"/>
    </source>
</evidence>
<evidence type="ECO:0000256" key="3">
    <source>
        <dbReference type="ARBA" id="ARBA00022777"/>
    </source>
</evidence>
<dbReference type="EMBL" id="BSDI01000020">
    <property type="protein sequence ID" value="GLH99054.1"/>
    <property type="molecule type" value="Genomic_DNA"/>
</dbReference>
<sequence length="268" mass="28699">MYEAIDVVAPRRLAIKALAAAHAADSWARDGVRREALIIDRLRHPSVPRVYGYGDAPLPDGTVLPYVVMELLTGVSLATRLAGGAMPWTEAVPVAAAVADVLAVAHRRGLVHRDLSAANVMLTADGIKIVDFGLATTVERKRTIPGKPRLTRNAVPRRQPILPAHRLTTAAQPADDVYSLGVLLYQMVTGGSPYPNALPGTDFTTPHFRCMAPTPVLAVAGLPREVAEICRACMAKRPADRPSGRDVALSLWGLTTRASPAAPHRTLR</sequence>
<keyword evidence="2" id="KW-0547">Nucleotide-binding</keyword>
<dbReference type="InterPro" id="IPR011009">
    <property type="entry name" value="Kinase-like_dom_sf"/>
</dbReference>
<dbReference type="Proteomes" id="UP001144280">
    <property type="component" value="Unassembled WGS sequence"/>
</dbReference>
<keyword evidence="7" id="KW-1185">Reference proteome</keyword>
<dbReference type="Pfam" id="PF00069">
    <property type="entry name" value="Pkinase"/>
    <property type="match status" value="1"/>
</dbReference>
<gene>
    <name evidence="6" type="ORF">Pa4123_43290</name>
</gene>
<name>A0ABQ5QX88_9ACTN</name>
<feature type="domain" description="Protein kinase" evidence="5">
    <location>
        <begin position="1"/>
        <end position="267"/>
    </location>
</feature>
<dbReference type="InterPro" id="IPR000719">
    <property type="entry name" value="Prot_kinase_dom"/>
</dbReference>
<organism evidence="6 7">
    <name type="scientific">Phytohabitans aurantiacus</name>
    <dbReference type="NCBI Taxonomy" id="3016789"/>
    <lineage>
        <taxon>Bacteria</taxon>
        <taxon>Bacillati</taxon>
        <taxon>Actinomycetota</taxon>
        <taxon>Actinomycetes</taxon>
        <taxon>Micromonosporales</taxon>
        <taxon>Micromonosporaceae</taxon>
    </lineage>
</organism>
<dbReference type="InterPro" id="IPR008266">
    <property type="entry name" value="Tyr_kinase_AS"/>
</dbReference>
<evidence type="ECO:0000256" key="4">
    <source>
        <dbReference type="ARBA" id="ARBA00022840"/>
    </source>
</evidence>
<dbReference type="PROSITE" id="PS00109">
    <property type="entry name" value="PROTEIN_KINASE_TYR"/>
    <property type="match status" value="1"/>
</dbReference>
<keyword evidence="4" id="KW-0067">ATP-binding</keyword>
<dbReference type="PANTHER" id="PTHR43289:SF34">
    <property type="entry name" value="SERINE_THREONINE-PROTEIN KINASE YBDM-RELATED"/>
    <property type="match status" value="1"/>
</dbReference>
<dbReference type="Gene3D" id="1.10.510.10">
    <property type="entry name" value="Transferase(Phosphotransferase) domain 1"/>
    <property type="match status" value="1"/>
</dbReference>
<evidence type="ECO:0000256" key="1">
    <source>
        <dbReference type="ARBA" id="ARBA00022679"/>
    </source>
</evidence>